<dbReference type="Proteomes" id="UP000298493">
    <property type="component" value="Unassembled WGS sequence"/>
</dbReference>
<dbReference type="EMBL" id="SNSC02000009">
    <property type="protein sequence ID" value="TID21726.1"/>
    <property type="molecule type" value="Genomic_DNA"/>
</dbReference>
<comment type="caution">
    <text evidence="7">The sequence shown here is derived from an EMBL/GenBank/DDBJ whole genome shotgun (WGS) entry which is preliminary data.</text>
</comment>
<evidence type="ECO:0000313" key="8">
    <source>
        <dbReference type="Proteomes" id="UP000298493"/>
    </source>
</evidence>
<keyword evidence="8" id="KW-1185">Reference proteome</keyword>
<dbReference type="Pfam" id="PF13640">
    <property type="entry name" value="2OG-FeII_Oxy_3"/>
    <property type="match status" value="1"/>
</dbReference>
<accession>A0A4Z1PAK2</accession>
<dbReference type="GO" id="GO:0005783">
    <property type="term" value="C:endoplasmic reticulum"/>
    <property type="evidence" value="ECO:0007669"/>
    <property type="project" value="TreeGrafter"/>
</dbReference>
<dbReference type="InterPro" id="IPR006620">
    <property type="entry name" value="Pro_4_hyd_alph"/>
</dbReference>
<gene>
    <name evidence="7" type="ORF">E6O75_ATG05121</name>
</gene>
<dbReference type="Gene3D" id="2.60.120.620">
    <property type="entry name" value="q2cbj1_9rhob like domain"/>
    <property type="match status" value="1"/>
</dbReference>
<dbReference type="InterPro" id="IPR044862">
    <property type="entry name" value="Pro_4_hyd_alph_FE2OG_OXY"/>
</dbReference>
<dbReference type="GO" id="GO:0004656">
    <property type="term" value="F:procollagen-proline 4-dioxygenase activity"/>
    <property type="evidence" value="ECO:0007669"/>
    <property type="project" value="TreeGrafter"/>
</dbReference>
<sequence>MASPAVTRSKTGFPTTLLLSCVLGLFALIAHLQFETLTERFPLISQAIPGSIASYLGSRGTNPTEEQYGQEQYDHVCPKNNATIKIFSSYPLILYIENFLSEAERDHLKLIAEPLYNRSKVATDERTDDIRTSSSAMLPDEDPVADCIIRRAAEFQGYISPRRIEVLQLVRYKPGEKYEAHLDWDEGEDPADIRTSTFFAYVGCDGCSGGSTKFYSLARKAMSREWCRVINCTASGVEFLPIPGAAIFWENVDEHGNGRADVLHSGMPLLEGVKYGLNIWTRKRKMY</sequence>
<dbReference type="STRING" id="86259.A0A4Z1PAK2"/>
<evidence type="ECO:0000256" key="1">
    <source>
        <dbReference type="ARBA" id="ARBA00001961"/>
    </source>
</evidence>
<evidence type="ECO:0000256" key="5">
    <source>
        <dbReference type="ARBA" id="ARBA00023004"/>
    </source>
</evidence>
<evidence type="ECO:0000313" key="7">
    <source>
        <dbReference type="EMBL" id="TID21726.1"/>
    </source>
</evidence>
<dbReference type="GO" id="GO:0031418">
    <property type="term" value="F:L-ascorbic acid binding"/>
    <property type="evidence" value="ECO:0007669"/>
    <property type="project" value="InterPro"/>
</dbReference>
<keyword evidence="3" id="KW-0223">Dioxygenase</keyword>
<comment type="cofactor">
    <cofactor evidence="1">
        <name>L-ascorbate</name>
        <dbReference type="ChEBI" id="CHEBI:38290"/>
    </cofactor>
</comment>
<name>A0A4Z1PAK2_9PEZI</name>
<feature type="domain" description="Prolyl 4-hydroxylase alpha subunit" evidence="6">
    <location>
        <begin position="91"/>
        <end position="282"/>
    </location>
</feature>
<dbReference type="OrthoDB" id="420380at2759"/>
<dbReference type="AlphaFoldDB" id="A0A4Z1PAK2"/>
<evidence type="ECO:0000256" key="2">
    <source>
        <dbReference type="ARBA" id="ARBA00022723"/>
    </source>
</evidence>
<keyword evidence="5" id="KW-0408">Iron</keyword>
<protein>
    <submittedName>
        <fullName evidence="7">Prolyl 4-hydroxylase</fullName>
    </submittedName>
</protein>
<dbReference type="InterPro" id="IPR045054">
    <property type="entry name" value="P4HA-like"/>
</dbReference>
<keyword evidence="2" id="KW-0479">Metal-binding</keyword>
<evidence type="ECO:0000259" key="6">
    <source>
        <dbReference type="SMART" id="SM00702"/>
    </source>
</evidence>
<dbReference type="GO" id="GO:0005506">
    <property type="term" value="F:iron ion binding"/>
    <property type="evidence" value="ECO:0007669"/>
    <property type="project" value="InterPro"/>
</dbReference>
<dbReference type="PANTHER" id="PTHR10869:SF242">
    <property type="entry name" value="PROLYL 4-HYDROXYLASE ALPHA SUBUNIT DOMAIN-CONTAINING PROTEIN"/>
    <property type="match status" value="1"/>
</dbReference>
<dbReference type="PANTHER" id="PTHR10869">
    <property type="entry name" value="PROLYL 4-HYDROXYLASE ALPHA SUBUNIT"/>
    <property type="match status" value="1"/>
</dbReference>
<proteinExistence type="predicted"/>
<evidence type="ECO:0000256" key="4">
    <source>
        <dbReference type="ARBA" id="ARBA00023002"/>
    </source>
</evidence>
<reference evidence="7 8" key="1">
    <citation type="submission" date="2019-04" db="EMBL/GenBank/DDBJ databases">
        <title>High contiguity whole genome sequence and gene annotation resource for two Venturia nashicola isolates.</title>
        <authorList>
            <person name="Prokchorchik M."/>
            <person name="Won K."/>
            <person name="Lee Y."/>
            <person name="Choi E.D."/>
            <person name="Segonzac C."/>
            <person name="Sohn K.H."/>
        </authorList>
    </citation>
    <scope>NUCLEOTIDE SEQUENCE [LARGE SCALE GENOMIC DNA]</scope>
    <source>
        <strain evidence="7 8">PRI2</strain>
    </source>
</reference>
<keyword evidence="4" id="KW-0560">Oxidoreductase</keyword>
<dbReference type="SMART" id="SM00702">
    <property type="entry name" value="P4Hc"/>
    <property type="match status" value="1"/>
</dbReference>
<organism evidence="7 8">
    <name type="scientific">Venturia nashicola</name>
    <dbReference type="NCBI Taxonomy" id="86259"/>
    <lineage>
        <taxon>Eukaryota</taxon>
        <taxon>Fungi</taxon>
        <taxon>Dikarya</taxon>
        <taxon>Ascomycota</taxon>
        <taxon>Pezizomycotina</taxon>
        <taxon>Dothideomycetes</taxon>
        <taxon>Pleosporomycetidae</taxon>
        <taxon>Venturiales</taxon>
        <taxon>Venturiaceae</taxon>
        <taxon>Venturia</taxon>
    </lineage>
</organism>
<evidence type="ECO:0000256" key="3">
    <source>
        <dbReference type="ARBA" id="ARBA00022964"/>
    </source>
</evidence>